<proteinExistence type="predicted"/>
<sequence length="46" mass="5370">MPVSKSYNLDNYAAVQEFFHSHNWTDGLPVVPHLLKQLRICWNGSR</sequence>
<protein>
    <submittedName>
        <fullName evidence="1">Uncharacterized protein</fullName>
    </submittedName>
</protein>
<name>A0A382CS10_9ZZZZ</name>
<evidence type="ECO:0000313" key="1">
    <source>
        <dbReference type="EMBL" id="SVB28604.1"/>
    </source>
</evidence>
<accession>A0A382CS10</accession>
<dbReference type="EMBL" id="UINC01035730">
    <property type="protein sequence ID" value="SVB28604.1"/>
    <property type="molecule type" value="Genomic_DNA"/>
</dbReference>
<reference evidence="1" key="1">
    <citation type="submission" date="2018-05" db="EMBL/GenBank/DDBJ databases">
        <authorList>
            <person name="Lanie J.A."/>
            <person name="Ng W.-L."/>
            <person name="Kazmierczak K.M."/>
            <person name="Andrzejewski T.M."/>
            <person name="Davidsen T.M."/>
            <person name="Wayne K.J."/>
            <person name="Tettelin H."/>
            <person name="Glass J.I."/>
            <person name="Rusch D."/>
            <person name="Podicherti R."/>
            <person name="Tsui H.-C.T."/>
            <person name="Winkler M.E."/>
        </authorList>
    </citation>
    <scope>NUCLEOTIDE SEQUENCE</scope>
</reference>
<gene>
    <name evidence="1" type="ORF">METZ01_LOCUS181458</name>
</gene>
<organism evidence="1">
    <name type="scientific">marine metagenome</name>
    <dbReference type="NCBI Taxonomy" id="408172"/>
    <lineage>
        <taxon>unclassified sequences</taxon>
        <taxon>metagenomes</taxon>
        <taxon>ecological metagenomes</taxon>
    </lineage>
</organism>
<dbReference type="AlphaFoldDB" id="A0A382CS10"/>